<reference evidence="1 2" key="1">
    <citation type="journal article" date="2016" name="Front. Microbiol.">
        <title>Single-Cell (Meta-)Genomics of a Dimorphic Candidatus Thiomargarita nelsonii Reveals Genomic Plasticity.</title>
        <authorList>
            <person name="Flood B.E."/>
            <person name="Fliss P."/>
            <person name="Jones D.S."/>
            <person name="Dick G.J."/>
            <person name="Jain S."/>
            <person name="Kaster A.K."/>
            <person name="Winkel M."/>
            <person name="Mussmann M."/>
            <person name="Bailey J."/>
        </authorList>
    </citation>
    <scope>NUCLEOTIDE SEQUENCE [LARGE SCALE GENOMIC DNA]</scope>
    <source>
        <strain evidence="1">Hydrate Ridge</strain>
    </source>
</reference>
<name>A0A0A6RM86_9GAMM</name>
<protein>
    <recommendedName>
        <fullName evidence="3">Histidinol-phosphate aminotransferase</fullName>
    </recommendedName>
</protein>
<dbReference type="AlphaFoldDB" id="A0A0A6RM86"/>
<accession>A0A0A6RM86</accession>
<dbReference type="Proteomes" id="UP000030428">
    <property type="component" value="Unassembled WGS sequence"/>
</dbReference>
<evidence type="ECO:0008006" key="3">
    <source>
        <dbReference type="Google" id="ProtNLM"/>
    </source>
</evidence>
<dbReference type="Gene3D" id="3.90.1150.10">
    <property type="entry name" value="Aspartate Aminotransferase, domain 1"/>
    <property type="match status" value="1"/>
</dbReference>
<dbReference type="SUPFAM" id="SSF53383">
    <property type="entry name" value="PLP-dependent transferases"/>
    <property type="match status" value="1"/>
</dbReference>
<gene>
    <name evidence="1" type="ORF">PN36_05325</name>
</gene>
<evidence type="ECO:0000313" key="1">
    <source>
        <dbReference type="EMBL" id="KHD04926.1"/>
    </source>
</evidence>
<proteinExistence type="predicted"/>
<evidence type="ECO:0000313" key="2">
    <source>
        <dbReference type="Proteomes" id="UP000030428"/>
    </source>
</evidence>
<dbReference type="InterPro" id="IPR015424">
    <property type="entry name" value="PyrdxlP-dep_Trfase"/>
</dbReference>
<comment type="caution">
    <text evidence="1">The sequence shown here is derived from an EMBL/GenBank/DDBJ whole genome shotgun (WGS) entry which is preliminary data.</text>
</comment>
<sequence length="96" mass="10552">MERLNALSGVQAWQSQANFILFRVADAQTVFDNLKKQGILIKCIQSSHPLLDNGLRVTVGTPEENQNQMKVSRFAGIGVASAVCQYICHSLPHIEG</sequence>
<keyword evidence="2" id="KW-1185">Reference proteome</keyword>
<organism evidence="1 2">
    <name type="scientific">Candidatus Thiomargarita nelsonii</name>
    <dbReference type="NCBI Taxonomy" id="1003181"/>
    <lineage>
        <taxon>Bacteria</taxon>
        <taxon>Pseudomonadati</taxon>
        <taxon>Pseudomonadota</taxon>
        <taxon>Gammaproteobacteria</taxon>
        <taxon>Thiotrichales</taxon>
        <taxon>Thiotrichaceae</taxon>
        <taxon>Thiomargarita</taxon>
    </lineage>
</organism>
<dbReference type="InterPro" id="IPR015422">
    <property type="entry name" value="PyrdxlP-dep_Trfase_small"/>
</dbReference>
<dbReference type="EMBL" id="JSZA02000014">
    <property type="protein sequence ID" value="KHD04926.1"/>
    <property type="molecule type" value="Genomic_DNA"/>
</dbReference>